<feature type="region of interest" description="Disordered" evidence="1">
    <location>
        <begin position="48"/>
        <end position="80"/>
    </location>
</feature>
<dbReference type="AlphaFoldDB" id="A0AA88S764"/>
<dbReference type="EMBL" id="JAVXUO010000332">
    <property type="protein sequence ID" value="KAK2993296.1"/>
    <property type="molecule type" value="Genomic_DNA"/>
</dbReference>
<protein>
    <submittedName>
        <fullName evidence="2">Uncharacterized protein</fullName>
    </submittedName>
</protein>
<gene>
    <name evidence="2" type="ORF">RJ640_009692</name>
</gene>
<organism evidence="2 3">
    <name type="scientific">Escallonia rubra</name>
    <dbReference type="NCBI Taxonomy" id="112253"/>
    <lineage>
        <taxon>Eukaryota</taxon>
        <taxon>Viridiplantae</taxon>
        <taxon>Streptophyta</taxon>
        <taxon>Embryophyta</taxon>
        <taxon>Tracheophyta</taxon>
        <taxon>Spermatophyta</taxon>
        <taxon>Magnoliopsida</taxon>
        <taxon>eudicotyledons</taxon>
        <taxon>Gunneridae</taxon>
        <taxon>Pentapetalae</taxon>
        <taxon>asterids</taxon>
        <taxon>campanulids</taxon>
        <taxon>Escalloniales</taxon>
        <taxon>Escalloniaceae</taxon>
        <taxon>Escallonia</taxon>
    </lineage>
</organism>
<keyword evidence="3" id="KW-1185">Reference proteome</keyword>
<evidence type="ECO:0000313" key="2">
    <source>
        <dbReference type="EMBL" id="KAK2993296.1"/>
    </source>
</evidence>
<feature type="non-terminal residue" evidence="2">
    <location>
        <position position="80"/>
    </location>
</feature>
<comment type="caution">
    <text evidence="2">The sequence shown here is derived from an EMBL/GenBank/DDBJ whole genome shotgun (WGS) entry which is preliminary data.</text>
</comment>
<name>A0AA88S764_9ASTE</name>
<reference evidence="2" key="1">
    <citation type="submission" date="2022-12" db="EMBL/GenBank/DDBJ databases">
        <title>Draft genome assemblies for two species of Escallonia (Escalloniales).</title>
        <authorList>
            <person name="Chanderbali A."/>
            <person name="Dervinis C."/>
            <person name="Anghel I."/>
            <person name="Soltis D."/>
            <person name="Soltis P."/>
            <person name="Zapata F."/>
        </authorList>
    </citation>
    <scope>NUCLEOTIDE SEQUENCE</scope>
    <source>
        <strain evidence="2">UCBG92.1500</strain>
        <tissue evidence="2">Leaf</tissue>
    </source>
</reference>
<proteinExistence type="predicted"/>
<evidence type="ECO:0000256" key="1">
    <source>
        <dbReference type="SAM" id="MobiDB-lite"/>
    </source>
</evidence>
<accession>A0AA88S764</accession>
<sequence length="80" mass="9397">MGLLMWMRTKKATRMRRRRRCRGWGGKWVQLAIVASPLEWFRVAAVDVEEDDEDEGEKDENNDLVEEIDDDNGDDEDVVE</sequence>
<evidence type="ECO:0000313" key="3">
    <source>
        <dbReference type="Proteomes" id="UP001187471"/>
    </source>
</evidence>
<dbReference type="Proteomes" id="UP001187471">
    <property type="component" value="Unassembled WGS sequence"/>
</dbReference>